<evidence type="ECO:0000256" key="3">
    <source>
        <dbReference type="ARBA" id="ARBA00013194"/>
    </source>
</evidence>
<dbReference type="InterPro" id="IPR008881">
    <property type="entry name" value="Trigger_fac_ribosome-bd_bac"/>
</dbReference>
<keyword evidence="4" id="KW-0697">Rotamase</keyword>
<evidence type="ECO:0000259" key="8">
    <source>
        <dbReference type="Pfam" id="PF05697"/>
    </source>
</evidence>
<comment type="catalytic activity">
    <reaction evidence="1">
        <text>[protein]-peptidylproline (omega=180) = [protein]-peptidylproline (omega=0)</text>
        <dbReference type="Rhea" id="RHEA:16237"/>
        <dbReference type="Rhea" id="RHEA-COMP:10747"/>
        <dbReference type="Rhea" id="RHEA-COMP:10748"/>
        <dbReference type="ChEBI" id="CHEBI:83833"/>
        <dbReference type="ChEBI" id="CHEBI:83834"/>
        <dbReference type="EC" id="5.2.1.8"/>
    </reaction>
</comment>
<comment type="caution">
    <text evidence="9">The sequence shown here is derived from an EMBL/GenBank/DDBJ whole genome shotgun (WGS) entry which is preliminary data.</text>
</comment>
<protein>
    <recommendedName>
        <fullName evidence="3">peptidylprolyl isomerase</fullName>
        <ecNumber evidence="3">5.2.1.8</ecNumber>
    </recommendedName>
</protein>
<comment type="function">
    <text evidence="7">Involved in protein export. Acts as a chaperone by maintaining the newly synthesized protein in an open conformation. Functions as a peptidyl-prolyl cis-trans isomerase.</text>
</comment>
<keyword evidence="10" id="KW-1185">Reference proteome</keyword>
<accession>A0ABD2YHG7</accession>
<dbReference type="PANTHER" id="PTHR30560">
    <property type="entry name" value="TRIGGER FACTOR CHAPERONE AND PEPTIDYL-PROLYL CIS/TRANS ISOMERASE"/>
    <property type="match status" value="1"/>
</dbReference>
<keyword evidence="5" id="KW-0143">Chaperone</keyword>
<name>A0ABD2YHG7_9GENT</name>
<dbReference type="FunFam" id="3.30.70.1050:FF:000004">
    <property type="entry name" value="Trigger factor"/>
    <property type="match status" value="1"/>
</dbReference>
<evidence type="ECO:0000256" key="2">
    <source>
        <dbReference type="ARBA" id="ARBA00005464"/>
    </source>
</evidence>
<evidence type="ECO:0000256" key="7">
    <source>
        <dbReference type="ARBA" id="ARBA00024849"/>
    </source>
</evidence>
<dbReference type="EMBL" id="JBJUIK010000013">
    <property type="protein sequence ID" value="KAL3506833.1"/>
    <property type="molecule type" value="Genomic_DNA"/>
</dbReference>
<evidence type="ECO:0000256" key="1">
    <source>
        <dbReference type="ARBA" id="ARBA00000971"/>
    </source>
</evidence>
<dbReference type="GO" id="GO:0003755">
    <property type="term" value="F:peptidyl-prolyl cis-trans isomerase activity"/>
    <property type="evidence" value="ECO:0007669"/>
    <property type="project" value="UniProtKB-KW"/>
</dbReference>
<keyword evidence="6" id="KW-0413">Isomerase</keyword>
<dbReference type="InterPro" id="IPR005215">
    <property type="entry name" value="Trig_fac"/>
</dbReference>
<evidence type="ECO:0000313" key="10">
    <source>
        <dbReference type="Proteomes" id="UP001630127"/>
    </source>
</evidence>
<dbReference type="AlphaFoldDB" id="A0ABD2YHG7"/>
<dbReference type="SUPFAM" id="SSF102735">
    <property type="entry name" value="Trigger factor ribosome-binding domain"/>
    <property type="match status" value="1"/>
</dbReference>
<evidence type="ECO:0000256" key="6">
    <source>
        <dbReference type="ARBA" id="ARBA00023235"/>
    </source>
</evidence>
<comment type="similarity">
    <text evidence="2">Belongs to the FKBP-type PPIase family. Tig subfamily.</text>
</comment>
<dbReference type="Proteomes" id="UP001630127">
    <property type="component" value="Unassembled WGS sequence"/>
</dbReference>
<dbReference type="InterPro" id="IPR036611">
    <property type="entry name" value="Trigger_fac_ribosome-bd_sf"/>
</dbReference>
<sequence>MAMATTTTNMTSPSVKLRKERDFSALRSCPRCPRQHPAARDIKFCYTTTIHSRNRSSITCSSSKQYLRSAVKPVSAVGSGLEASITDPEDNDIRIENAKIVVESQDDAKIQVRVDVAGEETSIVFEKILTNLARTAPPVPGFRRQKGGKTSKVPKDFLLQIIGEERVTNFVIQEIVSSTLANYAKKGNLTVKDNKINTIQTAEELRSLFVPGNEFGFSATLELEKSTTETSSSNAAQS</sequence>
<dbReference type="Pfam" id="PF05697">
    <property type="entry name" value="Trigger_N"/>
    <property type="match status" value="1"/>
</dbReference>
<evidence type="ECO:0000256" key="5">
    <source>
        <dbReference type="ARBA" id="ARBA00023186"/>
    </source>
</evidence>
<gene>
    <name evidence="9" type="ORF">ACH5RR_032215</name>
</gene>
<organism evidence="9 10">
    <name type="scientific">Cinchona calisaya</name>
    <dbReference type="NCBI Taxonomy" id="153742"/>
    <lineage>
        <taxon>Eukaryota</taxon>
        <taxon>Viridiplantae</taxon>
        <taxon>Streptophyta</taxon>
        <taxon>Embryophyta</taxon>
        <taxon>Tracheophyta</taxon>
        <taxon>Spermatophyta</taxon>
        <taxon>Magnoliopsida</taxon>
        <taxon>eudicotyledons</taxon>
        <taxon>Gunneridae</taxon>
        <taxon>Pentapetalae</taxon>
        <taxon>asterids</taxon>
        <taxon>lamiids</taxon>
        <taxon>Gentianales</taxon>
        <taxon>Rubiaceae</taxon>
        <taxon>Cinchonoideae</taxon>
        <taxon>Cinchoneae</taxon>
        <taxon>Cinchona</taxon>
    </lineage>
</organism>
<dbReference type="EC" id="5.2.1.8" evidence="3"/>
<dbReference type="Gene3D" id="3.30.70.1050">
    <property type="entry name" value="Trigger factor ribosome-binding domain"/>
    <property type="match status" value="1"/>
</dbReference>
<proteinExistence type="inferred from homology"/>
<evidence type="ECO:0000256" key="4">
    <source>
        <dbReference type="ARBA" id="ARBA00023110"/>
    </source>
</evidence>
<reference evidence="9 10" key="1">
    <citation type="submission" date="2024-11" db="EMBL/GenBank/DDBJ databases">
        <title>A near-complete genome assembly of Cinchona calisaya.</title>
        <authorList>
            <person name="Lian D.C."/>
            <person name="Zhao X.W."/>
            <person name="Wei L."/>
        </authorList>
    </citation>
    <scope>NUCLEOTIDE SEQUENCE [LARGE SCALE GENOMIC DNA]</scope>
    <source>
        <tissue evidence="9">Nenye</tissue>
    </source>
</reference>
<dbReference type="PANTHER" id="PTHR30560:SF4">
    <property type="entry name" value="OS01G0894700 PROTEIN"/>
    <property type="match status" value="1"/>
</dbReference>
<evidence type="ECO:0000313" key="9">
    <source>
        <dbReference type="EMBL" id="KAL3506833.1"/>
    </source>
</evidence>
<feature type="domain" description="Trigger factor ribosome-binding bacterial" evidence="8">
    <location>
        <begin position="99"/>
        <end position="223"/>
    </location>
</feature>